<evidence type="ECO:0000313" key="4">
    <source>
        <dbReference type="EMBL" id="SFC32670.1"/>
    </source>
</evidence>
<protein>
    <submittedName>
        <fullName evidence="4">Uncharacterized protein</fullName>
    </submittedName>
</protein>
<dbReference type="InterPro" id="IPR006860">
    <property type="entry name" value="FecR"/>
</dbReference>
<keyword evidence="1" id="KW-0812">Transmembrane</keyword>
<accession>A0A1I1IHG0</accession>
<evidence type="ECO:0000313" key="5">
    <source>
        <dbReference type="Proteomes" id="UP000199577"/>
    </source>
</evidence>
<keyword evidence="5" id="KW-1185">Reference proteome</keyword>
<dbReference type="Pfam" id="PF04773">
    <property type="entry name" value="FecR"/>
    <property type="match status" value="1"/>
</dbReference>
<evidence type="ECO:0000259" key="2">
    <source>
        <dbReference type="Pfam" id="PF04773"/>
    </source>
</evidence>
<proteinExistence type="predicted"/>
<organism evidence="4 5">
    <name type="scientific">Parapedobacter composti</name>
    <dbReference type="NCBI Taxonomy" id="623281"/>
    <lineage>
        <taxon>Bacteria</taxon>
        <taxon>Pseudomonadati</taxon>
        <taxon>Bacteroidota</taxon>
        <taxon>Sphingobacteriia</taxon>
        <taxon>Sphingobacteriales</taxon>
        <taxon>Sphingobacteriaceae</taxon>
        <taxon>Parapedobacter</taxon>
    </lineage>
</organism>
<dbReference type="PANTHER" id="PTHR30273">
    <property type="entry name" value="PERIPLASMIC SIGNAL SENSOR AND SIGMA FACTOR ACTIVATOR FECR-RELATED"/>
    <property type="match status" value="1"/>
</dbReference>
<feature type="domain" description="Protein FecR C-terminal" evidence="3">
    <location>
        <begin position="230"/>
        <end position="285"/>
    </location>
</feature>
<feature type="transmembrane region" description="Helical" evidence="1">
    <location>
        <begin position="74"/>
        <end position="93"/>
    </location>
</feature>
<evidence type="ECO:0000256" key="1">
    <source>
        <dbReference type="SAM" id="Phobius"/>
    </source>
</evidence>
<dbReference type="GO" id="GO:0016989">
    <property type="term" value="F:sigma factor antagonist activity"/>
    <property type="evidence" value="ECO:0007669"/>
    <property type="project" value="TreeGrafter"/>
</dbReference>
<dbReference type="Pfam" id="PF16344">
    <property type="entry name" value="FecR_C"/>
    <property type="match status" value="1"/>
</dbReference>
<feature type="domain" description="FecR protein" evidence="2">
    <location>
        <begin position="100"/>
        <end position="190"/>
    </location>
</feature>
<dbReference type="RefSeq" id="WP_090973549.1">
    <property type="nucleotide sequence ID" value="NZ_FOLL01000008.1"/>
</dbReference>
<dbReference type="EMBL" id="FOLL01000008">
    <property type="protein sequence ID" value="SFC32670.1"/>
    <property type="molecule type" value="Genomic_DNA"/>
</dbReference>
<dbReference type="Proteomes" id="UP000199577">
    <property type="component" value="Unassembled WGS sequence"/>
</dbReference>
<gene>
    <name evidence="4" type="ORF">SAMN05421747_108146</name>
</gene>
<name>A0A1I1IHG0_9SPHI</name>
<dbReference type="AlphaFoldDB" id="A0A1I1IHG0"/>
<dbReference type="OrthoDB" id="1523489at2"/>
<dbReference type="STRING" id="623281.SAMN05421747_108146"/>
<dbReference type="InterPro" id="IPR012373">
    <property type="entry name" value="Ferrdict_sens_TM"/>
</dbReference>
<reference evidence="4 5" key="1">
    <citation type="submission" date="2016-10" db="EMBL/GenBank/DDBJ databases">
        <authorList>
            <person name="de Groot N.N."/>
        </authorList>
    </citation>
    <scope>NUCLEOTIDE SEQUENCE [LARGE SCALE GENOMIC DNA]</scope>
    <source>
        <strain evidence="4 5">DSM 22900</strain>
    </source>
</reference>
<dbReference type="Gene3D" id="2.60.120.1440">
    <property type="match status" value="1"/>
</dbReference>
<evidence type="ECO:0000259" key="3">
    <source>
        <dbReference type="Pfam" id="PF16344"/>
    </source>
</evidence>
<sequence>MEQDNKLATFLNGELTGPELAALKRDPDYALYEKIKHYSSLLEVPDNTDDEVSLATVLASKDPGRLRRRPYRSGGWAVAASIAVIALIGVLLFRSGNRVFETAAAEQMDVSLPDGSEVTLNRLSRLEYNRWLWLFRRKLRLEGEAYFRVDRGGIFVVNTSVGSVGVLGTQFNVKVADGVLETSCYEGKVQVNQGGKQEVVVAGRSVAIKDGRWEHNRIFLRQPVWTQRRLDFRSAPLADVLTELGRVYDVLITAQQAPAKGTFTGSVPADDLDVALDIIGKAFSMQHTGDNGTYQLISK</sequence>
<dbReference type="InterPro" id="IPR032508">
    <property type="entry name" value="FecR_C"/>
</dbReference>
<keyword evidence="1" id="KW-0472">Membrane</keyword>
<keyword evidence="1" id="KW-1133">Transmembrane helix</keyword>
<dbReference type="PANTHER" id="PTHR30273:SF2">
    <property type="entry name" value="PROTEIN FECR"/>
    <property type="match status" value="1"/>
</dbReference>
<dbReference type="Gene3D" id="3.55.50.30">
    <property type="match status" value="1"/>
</dbReference>
<dbReference type="PIRSF" id="PIRSF018266">
    <property type="entry name" value="FecR"/>
    <property type="match status" value="1"/>
</dbReference>